<feature type="domain" description="Major facilitator superfamily (MFS) profile" evidence="12">
    <location>
        <begin position="28"/>
        <end position="434"/>
    </location>
</feature>
<feature type="transmembrane region" description="Helical" evidence="11">
    <location>
        <begin position="253"/>
        <end position="271"/>
    </location>
</feature>
<feature type="transmembrane region" description="Helical" evidence="11">
    <location>
        <begin position="381"/>
        <end position="399"/>
    </location>
</feature>
<proteinExistence type="inferred from homology"/>
<feature type="transmembrane region" description="Helical" evidence="11">
    <location>
        <begin position="321"/>
        <end position="339"/>
    </location>
</feature>
<dbReference type="PROSITE" id="PS50850">
    <property type="entry name" value="MFS"/>
    <property type="match status" value="1"/>
</dbReference>
<keyword evidence="7 11" id="KW-1133">Transmembrane helix</keyword>
<feature type="transmembrane region" description="Helical" evidence="11">
    <location>
        <begin position="200"/>
        <end position="219"/>
    </location>
</feature>
<dbReference type="GO" id="GO:0015293">
    <property type="term" value="F:symporter activity"/>
    <property type="evidence" value="ECO:0007669"/>
    <property type="project" value="UniProtKB-KW"/>
</dbReference>
<feature type="transmembrane region" description="Helical" evidence="11">
    <location>
        <begin position="411"/>
        <end position="430"/>
    </location>
</feature>
<dbReference type="Pfam" id="PF00083">
    <property type="entry name" value="Sugar_tr"/>
    <property type="match status" value="1"/>
</dbReference>
<keyword evidence="8 11" id="KW-0472">Membrane</keyword>
<dbReference type="RefSeq" id="WP_310274223.1">
    <property type="nucleotide sequence ID" value="NZ_JAVDXW010000001.1"/>
</dbReference>
<evidence type="ECO:0000256" key="10">
    <source>
        <dbReference type="ARBA" id="ARBA00039918"/>
    </source>
</evidence>
<protein>
    <recommendedName>
        <fullName evidence="10">Putative proline/betaine transporter</fullName>
    </recommendedName>
</protein>
<comment type="subcellular location">
    <subcellularLocation>
        <location evidence="1">Cell membrane</location>
        <topology evidence="1">Multi-pass membrane protein</topology>
    </subcellularLocation>
</comment>
<reference evidence="13" key="1">
    <citation type="submission" date="2023-07" db="EMBL/GenBank/DDBJ databases">
        <title>Sequencing the genomes of 1000 actinobacteria strains.</title>
        <authorList>
            <person name="Klenk H.-P."/>
        </authorList>
    </citation>
    <scope>NUCLEOTIDE SEQUENCE</scope>
    <source>
        <strain evidence="13">DSM 45977</strain>
    </source>
</reference>
<feature type="transmembrane region" description="Helical" evidence="11">
    <location>
        <begin position="345"/>
        <end position="369"/>
    </location>
</feature>
<evidence type="ECO:0000256" key="11">
    <source>
        <dbReference type="SAM" id="Phobius"/>
    </source>
</evidence>
<accession>A0AAE3ZEU1</accession>
<feature type="transmembrane region" description="Helical" evidence="11">
    <location>
        <begin position="66"/>
        <end position="88"/>
    </location>
</feature>
<comment type="function">
    <text evidence="9">May be a proton symporter involved in the uptake of osmolytes such as proline and glycine betaine.</text>
</comment>
<dbReference type="PANTHER" id="PTHR43528:SF1">
    <property type="entry name" value="ALPHA-KETOGLUTARATE PERMEASE"/>
    <property type="match status" value="1"/>
</dbReference>
<dbReference type="InterPro" id="IPR051084">
    <property type="entry name" value="H+-coupled_symporters"/>
</dbReference>
<gene>
    <name evidence="13" type="ORF">JOF55_002761</name>
</gene>
<evidence type="ECO:0000313" key="13">
    <source>
        <dbReference type="EMBL" id="MDR7302580.1"/>
    </source>
</evidence>
<keyword evidence="14" id="KW-1185">Reference proteome</keyword>
<evidence type="ECO:0000259" key="12">
    <source>
        <dbReference type="PROSITE" id="PS50850"/>
    </source>
</evidence>
<comment type="caution">
    <text evidence="13">The sequence shown here is derived from an EMBL/GenBank/DDBJ whole genome shotgun (WGS) entry which is preliminary data.</text>
</comment>
<dbReference type="SUPFAM" id="SSF103473">
    <property type="entry name" value="MFS general substrate transporter"/>
    <property type="match status" value="1"/>
</dbReference>
<dbReference type="InterPro" id="IPR020846">
    <property type="entry name" value="MFS_dom"/>
</dbReference>
<comment type="similarity">
    <text evidence="2">Belongs to the major facilitator superfamily. Metabolite:H+ Symporter (MHS) family (TC 2.A.1.6) family.</text>
</comment>
<dbReference type="GO" id="GO:0005886">
    <property type="term" value="C:plasma membrane"/>
    <property type="evidence" value="ECO:0007669"/>
    <property type="project" value="UniProtKB-SubCell"/>
</dbReference>
<organism evidence="13 14">
    <name type="scientific">Haloactinomyces albus</name>
    <dbReference type="NCBI Taxonomy" id="1352928"/>
    <lineage>
        <taxon>Bacteria</taxon>
        <taxon>Bacillati</taxon>
        <taxon>Actinomycetota</taxon>
        <taxon>Actinomycetes</taxon>
        <taxon>Actinopolysporales</taxon>
        <taxon>Actinopolysporaceae</taxon>
        <taxon>Haloactinomyces</taxon>
    </lineage>
</organism>
<evidence type="ECO:0000256" key="4">
    <source>
        <dbReference type="ARBA" id="ARBA00022475"/>
    </source>
</evidence>
<evidence type="ECO:0000256" key="7">
    <source>
        <dbReference type="ARBA" id="ARBA00022989"/>
    </source>
</evidence>
<dbReference type="InterPro" id="IPR036259">
    <property type="entry name" value="MFS_trans_sf"/>
</dbReference>
<name>A0AAE3ZEU1_9ACTN</name>
<evidence type="ECO:0000313" key="14">
    <source>
        <dbReference type="Proteomes" id="UP001180845"/>
    </source>
</evidence>
<keyword evidence="4" id="KW-1003">Cell membrane</keyword>
<evidence type="ECO:0000256" key="8">
    <source>
        <dbReference type="ARBA" id="ARBA00023136"/>
    </source>
</evidence>
<evidence type="ECO:0000256" key="5">
    <source>
        <dbReference type="ARBA" id="ARBA00022692"/>
    </source>
</evidence>
<dbReference type="Gene3D" id="1.20.1250.20">
    <property type="entry name" value="MFS general substrate transporter like domains"/>
    <property type="match status" value="2"/>
</dbReference>
<feature type="transmembrane region" description="Helical" evidence="11">
    <location>
        <begin position="291"/>
        <end position="309"/>
    </location>
</feature>
<evidence type="ECO:0000256" key="1">
    <source>
        <dbReference type="ARBA" id="ARBA00004651"/>
    </source>
</evidence>
<dbReference type="EMBL" id="JAVDXW010000001">
    <property type="protein sequence ID" value="MDR7302580.1"/>
    <property type="molecule type" value="Genomic_DNA"/>
</dbReference>
<feature type="transmembrane region" description="Helical" evidence="11">
    <location>
        <begin position="165"/>
        <end position="188"/>
    </location>
</feature>
<keyword evidence="3" id="KW-0813">Transport</keyword>
<dbReference type="PANTHER" id="PTHR43528">
    <property type="entry name" value="ALPHA-KETOGLUTARATE PERMEASE"/>
    <property type="match status" value="1"/>
</dbReference>
<sequence>MSSVATASSGVSTPNDTRAGASTPWRRVIFGAGVGNALEWYDWSVYAVFAPFFAQQFFDATNAVSAMLSTLAVFAVGFVMRPLGGIFFGWFADRLGRQRAMVVSMAVTALGSLFIAVAPTYPSVGLVASALLLFARLAQGFGIGGEIGASYTYLAEAAPARRRGLWSSSMYVAVTIGVLLATVQAAALQGVLTDEQMTAWGWRIPFALGAVLGIYAFYLRRGLPETTAFSNARDTPEPEKQSMLRGIWENRIAVLRVVGLTVGGTVLFYTWAIGATNYAITVKGIDPDGALWAGVIANLVYIAALPVWGAVSDRWGRKTNLVIFSVGLGALSFPLNWLIQGSVWQLGLAMSVALVVHAAVASILPAMFAEMFPARVRASGMALPYSIAVAVAGGTAPYLRTYLAEAGMPSAFTWYTILLLAVGLVVIASMPETKGKKLE</sequence>
<dbReference type="InterPro" id="IPR005828">
    <property type="entry name" value="MFS_sugar_transport-like"/>
</dbReference>
<evidence type="ECO:0000256" key="3">
    <source>
        <dbReference type="ARBA" id="ARBA00022448"/>
    </source>
</evidence>
<evidence type="ECO:0000256" key="9">
    <source>
        <dbReference type="ARBA" id="ARBA00037295"/>
    </source>
</evidence>
<dbReference type="Proteomes" id="UP001180845">
    <property type="component" value="Unassembled WGS sequence"/>
</dbReference>
<keyword evidence="6" id="KW-0769">Symport</keyword>
<evidence type="ECO:0000256" key="2">
    <source>
        <dbReference type="ARBA" id="ARBA00008240"/>
    </source>
</evidence>
<dbReference type="AlphaFoldDB" id="A0AAE3ZEU1"/>
<keyword evidence="5 11" id="KW-0812">Transmembrane</keyword>
<feature type="transmembrane region" description="Helical" evidence="11">
    <location>
        <begin position="100"/>
        <end position="118"/>
    </location>
</feature>
<dbReference type="FunFam" id="1.20.1250.20:FF:000001">
    <property type="entry name" value="Dicarboxylate MFS transporter"/>
    <property type="match status" value="1"/>
</dbReference>
<feature type="transmembrane region" description="Helical" evidence="11">
    <location>
        <begin position="124"/>
        <end position="144"/>
    </location>
</feature>
<evidence type="ECO:0000256" key="6">
    <source>
        <dbReference type="ARBA" id="ARBA00022847"/>
    </source>
</evidence>